<evidence type="ECO:0000256" key="4">
    <source>
        <dbReference type="ARBA" id="ARBA00023163"/>
    </source>
</evidence>
<evidence type="ECO:0000313" key="7">
    <source>
        <dbReference type="EMBL" id="QCT07081.1"/>
    </source>
</evidence>
<evidence type="ECO:0000256" key="2">
    <source>
        <dbReference type="ARBA" id="ARBA00023015"/>
    </source>
</evidence>
<reference evidence="7 8" key="1">
    <citation type="submission" date="2019-04" db="EMBL/GenBank/DDBJ databases">
        <authorList>
            <person name="Embree M."/>
            <person name="Gaffney J.R."/>
        </authorList>
    </citation>
    <scope>NUCLEOTIDE SEQUENCE [LARGE SCALE GENOMIC DNA]</scope>
    <source>
        <strain evidence="7 8">JE7A12</strain>
    </source>
</reference>
<dbReference type="RefSeq" id="WP_138157142.1">
    <property type="nucleotide sequence ID" value="NZ_CP039381.1"/>
</dbReference>
<dbReference type="EMBL" id="CP039381">
    <property type="protein sequence ID" value="QCT07081.1"/>
    <property type="molecule type" value="Genomic_DNA"/>
</dbReference>
<gene>
    <name evidence="7" type="ORF">E5Z56_06740</name>
</gene>
<dbReference type="Pfam" id="PF04542">
    <property type="entry name" value="Sigma70_r2"/>
    <property type="match status" value="1"/>
</dbReference>
<dbReference type="Gene3D" id="1.10.1740.10">
    <property type="match status" value="1"/>
</dbReference>
<dbReference type="AlphaFoldDB" id="A0A4P8XVF3"/>
<dbReference type="CDD" id="cd06171">
    <property type="entry name" value="Sigma70_r4"/>
    <property type="match status" value="1"/>
</dbReference>
<feature type="domain" description="RNA polymerase sigma-70 region 2" evidence="5">
    <location>
        <begin position="14"/>
        <end position="78"/>
    </location>
</feature>
<evidence type="ECO:0000259" key="5">
    <source>
        <dbReference type="Pfam" id="PF04542"/>
    </source>
</evidence>
<dbReference type="PANTHER" id="PTHR43133">
    <property type="entry name" value="RNA POLYMERASE ECF-TYPE SIGMA FACTO"/>
    <property type="match status" value="1"/>
</dbReference>
<dbReference type="InterPro" id="IPR013249">
    <property type="entry name" value="RNA_pol_sigma70_r4_t2"/>
</dbReference>
<dbReference type="SUPFAM" id="SSF88659">
    <property type="entry name" value="Sigma3 and sigma4 domains of RNA polymerase sigma factors"/>
    <property type="match status" value="1"/>
</dbReference>
<dbReference type="GO" id="GO:0016987">
    <property type="term" value="F:sigma factor activity"/>
    <property type="evidence" value="ECO:0007669"/>
    <property type="project" value="UniProtKB-KW"/>
</dbReference>
<dbReference type="OrthoDB" id="2594372at2"/>
<dbReference type="InterPro" id="IPR013324">
    <property type="entry name" value="RNA_pol_sigma_r3/r4-like"/>
</dbReference>
<keyword evidence="3" id="KW-0731">Sigma factor</keyword>
<evidence type="ECO:0000313" key="8">
    <source>
        <dbReference type="Proteomes" id="UP000301475"/>
    </source>
</evidence>
<protein>
    <submittedName>
        <fullName evidence="7">RNA polymerase sigma factor</fullName>
    </submittedName>
</protein>
<dbReference type="KEGG" id="ruj:E5Z56_06740"/>
<dbReference type="GO" id="GO:0006352">
    <property type="term" value="P:DNA-templated transcription initiation"/>
    <property type="evidence" value="ECO:0007669"/>
    <property type="project" value="InterPro"/>
</dbReference>
<dbReference type="Pfam" id="PF08281">
    <property type="entry name" value="Sigma70_r4_2"/>
    <property type="match status" value="1"/>
</dbReference>
<dbReference type="InterPro" id="IPR014284">
    <property type="entry name" value="RNA_pol_sigma-70_dom"/>
</dbReference>
<evidence type="ECO:0000259" key="6">
    <source>
        <dbReference type="Pfam" id="PF08281"/>
    </source>
</evidence>
<dbReference type="InterPro" id="IPR007627">
    <property type="entry name" value="RNA_pol_sigma70_r2"/>
</dbReference>
<dbReference type="InterPro" id="IPR036388">
    <property type="entry name" value="WH-like_DNA-bd_sf"/>
</dbReference>
<dbReference type="Gene3D" id="1.10.10.10">
    <property type="entry name" value="Winged helix-like DNA-binding domain superfamily/Winged helix DNA-binding domain"/>
    <property type="match status" value="1"/>
</dbReference>
<evidence type="ECO:0000256" key="3">
    <source>
        <dbReference type="ARBA" id="ARBA00023082"/>
    </source>
</evidence>
<dbReference type="Proteomes" id="UP000301475">
    <property type="component" value="Chromosome"/>
</dbReference>
<organism evidence="7 8">
    <name type="scientific">Ruminococcus bovis</name>
    <dbReference type="NCBI Taxonomy" id="2564099"/>
    <lineage>
        <taxon>Bacteria</taxon>
        <taxon>Bacillati</taxon>
        <taxon>Bacillota</taxon>
        <taxon>Clostridia</taxon>
        <taxon>Eubacteriales</taxon>
        <taxon>Oscillospiraceae</taxon>
        <taxon>Ruminococcus</taxon>
    </lineage>
</organism>
<accession>A0A4P8XVF3</accession>
<sequence length="170" mass="20203">MFNPLTRDDYNKVVEEFSDMIFRIAYQNLCNIADAEDVVQEVFISLLKSKGKIFKDSEHLKSWLIRVTINKCLDVRRSFFRKNTVPIDSQVISYTDEEKVLMDEIMKLPKDYRNIIYLYYYEGYKIKEIAEILGKNQNTISSKLQRGRNKLKKNLIEGGYYNERNLQECT</sequence>
<dbReference type="SUPFAM" id="SSF88946">
    <property type="entry name" value="Sigma2 domain of RNA polymerase sigma factors"/>
    <property type="match status" value="1"/>
</dbReference>
<dbReference type="NCBIfam" id="TIGR02937">
    <property type="entry name" value="sigma70-ECF"/>
    <property type="match status" value="1"/>
</dbReference>
<evidence type="ECO:0000256" key="1">
    <source>
        <dbReference type="ARBA" id="ARBA00010641"/>
    </source>
</evidence>
<keyword evidence="2" id="KW-0805">Transcription regulation</keyword>
<keyword evidence="4" id="KW-0804">Transcription</keyword>
<dbReference type="GO" id="GO:0003677">
    <property type="term" value="F:DNA binding"/>
    <property type="evidence" value="ECO:0007669"/>
    <property type="project" value="InterPro"/>
</dbReference>
<name>A0A4P8XVF3_9FIRM</name>
<comment type="similarity">
    <text evidence="1">Belongs to the sigma-70 factor family. ECF subfamily.</text>
</comment>
<feature type="domain" description="RNA polymerase sigma factor 70 region 4 type 2" evidence="6">
    <location>
        <begin position="101"/>
        <end position="151"/>
    </location>
</feature>
<proteinExistence type="inferred from homology"/>
<keyword evidence="8" id="KW-1185">Reference proteome</keyword>
<dbReference type="InterPro" id="IPR039425">
    <property type="entry name" value="RNA_pol_sigma-70-like"/>
</dbReference>
<dbReference type="InterPro" id="IPR013325">
    <property type="entry name" value="RNA_pol_sigma_r2"/>
</dbReference>
<dbReference type="PANTHER" id="PTHR43133:SF51">
    <property type="entry name" value="RNA POLYMERASE SIGMA FACTOR"/>
    <property type="match status" value="1"/>
</dbReference>